<gene>
    <name evidence="1" type="ORF">RFULGI_LOCUS1743</name>
</gene>
<protein>
    <submittedName>
        <fullName evidence="1">2589_t:CDS:1</fullName>
    </submittedName>
</protein>
<dbReference type="PANTHER" id="PTHR24559">
    <property type="entry name" value="TRANSPOSON TY3-I GAG-POL POLYPROTEIN"/>
    <property type="match status" value="1"/>
</dbReference>
<accession>A0A9N8WIK1</accession>
<dbReference type="EMBL" id="CAJVPZ010001153">
    <property type="protein sequence ID" value="CAG8485644.1"/>
    <property type="molecule type" value="Genomic_DNA"/>
</dbReference>
<proteinExistence type="predicted"/>
<dbReference type="OrthoDB" id="2448050at2759"/>
<dbReference type="Proteomes" id="UP000789396">
    <property type="component" value="Unassembled WGS sequence"/>
</dbReference>
<reference evidence="1" key="1">
    <citation type="submission" date="2021-06" db="EMBL/GenBank/DDBJ databases">
        <authorList>
            <person name="Kallberg Y."/>
            <person name="Tangrot J."/>
            <person name="Rosling A."/>
        </authorList>
    </citation>
    <scope>NUCLEOTIDE SEQUENCE</scope>
    <source>
        <strain evidence="1">IN212</strain>
    </source>
</reference>
<name>A0A9N8WIK1_9GLOM</name>
<dbReference type="PANTHER" id="PTHR24559:SF444">
    <property type="entry name" value="REVERSE TRANSCRIPTASE DOMAIN-CONTAINING PROTEIN"/>
    <property type="match status" value="1"/>
</dbReference>
<sequence length="117" mass="13655">MGAKTNKGDLNDLLMGYDDLFAWTSQDLGRTSFVTHPIFTDNAPPIKQRYYRTSPKEREFLEKEINRMLREGLIQPSYGPWASSVMLVKQHDKIRFCIDYHRLNAVTKKDMVTGRSR</sequence>
<organism evidence="1 2">
    <name type="scientific">Racocetra fulgida</name>
    <dbReference type="NCBI Taxonomy" id="60492"/>
    <lineage>
        <taxon>Eukaryota</taxon>
        <taxon>Fungi</taxon>
        <taxon>Fungi incertae sedis</taxon>
        <taxon>Mucoromycota</taxon>
        <taxon>Glomeromycotina</taxon>
        <taxon>Glomeromycetes</taxon>
        <taxon>Diversisporales</taxon>
        <taxon>Gigasporaceae</taxon>
        <taxon>Racocetra</taxon>
    </lineage>
</organism>
<dbReference type="SUPFAM" id="SSF56672">
    <property type="entry name" value="DNA/RNA polymerases"/>
    <property type="match status" value="1"/>
</dbReference>
<evidence type="ECO:0000313" key="2">
    <source>
        <dbReference type="Proteomes" id="UP000789396"/>
    </source>
</evidence>
<dbReference type="InterPro" id="IPR053134">
    <property type="entry name" value="RNA-dir_DNA_polymerase"/>
</dbReference>
<comment type="caution">
    <text evidence="1">The sequence shown here is derived from an EMBL/GenBank/DDBJ whole genome shotgun (WGS) entry which is preliminary data.</text>
</comment>
<dbReference type="AlphaFoldDB" id="A0A9N8WIK1"/>
<dbReference type="Gene3D" id="3.10.10.10">
    <property type="entry name" value="HIV Type 1 Reverse Transcriptase, subunit A, domain 1"/>
    <property type="match status" value="1"/>
</dbReference>
<evidence type="ECO:0000313" key="1">
    <source>
        <dbReference type="EMBL" id="CAG8485644.1"/>
    </source>
</evidence>
<dbReference type="InterPro" id="IPR043502">
    <property type="entry name" value="DNA/RNA_pol_sf"/>
</dbReference>
<keyword evidence="2" id="KW-1185">Reference proteome</keyword>